<name>A0AAV3NNF3_LITER</name>
<reference evidence="1 2" key="1">
    <citation type="submission" date="2024-01" db="EMBL/GenBank/DDBJ databases">
        <title>The complete chloroplast genome sequence of Lithospermum erythrorhizon: insights into the phylogenetic relationship among Boraginaceae species and the maternal lineages of purple gromwells.</title>
        <authorList>
            <person name="Okada T."/>
            <person name="Watanabe K."/>
        </authorList>
    </citation>
    <scope>NUCLEOTIDE SEQUENCE [LARGE SCALE GENOMIC DNA]</scope>
</reference>
<dbReference type="Proteomes" id="UP001454036">
    <property type="component" value="Unassembled WGS sequence"/>
</dbReference>
<organism evidence="1 2">
    <name type="scientific">Lithospermum erythrorhizon</name>
    <name type="common">Purple gromwell</name>
    <name type="synonym">Lithospermum officinale var. erythrorhizon</name>
    <dbReference type="NCBI Taxonomy" id="34254"/>
    <lineage>
        <taxon>Eukaryota</taxon>
        <taxon>Viridiplantae</taxon>
        <taxon>Streptophyta</taxon>
        <taxon>Embryophyta</taxon>
        <taxon>Tracheophyta</taxon>
        <taxon>Spermatophyta</taxon>
        <taxon>Magnoliopsida</taxon>
        <taxon>eudicotyledons</taxon>
        <taxon>Gunneridae</taxon>
        <taxon>Pentapetalae</taxon>
        <taxon>asterids</taxon>
        <taxon>lamiids</taxon>
        <taxon>Boraginales</taxon>
        <taxon>Boraginaceae</taxon>
        <taxon>Boraginoideae</taxon>
        <taxon>Lithospermeae</taxon>
        <taxon>Lithospermum</taxon>
    </lineage>
</organism>
<evidence type="ECO:0000313" key="2">
    <source>
        <dbReference type="Proteomes" id="UP001454036"/>
    </source>
</evidence>
<protein>
    <submittedName>
        <fullName evidence="1">Uncharacterized protein</fullName>
    </submittedName>
</protein>
<evidence type="ECO:0000313" key="1">
    <source>
        <dbReference type="EMBL" id="GAA0139308.1"/>
    </source>
</evidence>
<proteinExistence type="predicted"/>
<comment type="caution">
    <text evidence="1">The sequence shown here is derived from an EMBL/GenBank/DDBJ whole genome shotgun (WGS) entry which is preliminary data.</text>
</comment>
<dbReference type="EMBL" id="BAABME010015086">
    <property type="protein sequence ID" value="GAA0139308.1"/>
    <property type="molecule type" value="Genomic_DNA"/>
</dbReference>
<keyword evidence="2" id="KW-1185">Reference proteome</keyword>
<sequence length="81" mass="9530">MADEGDDTPPGHVFINQQGYNNRGCYTLPYLDRDNPDNPLPRLRRRRRPCELNFAVFMTGWLYSWSKNLLPQVFDQYGYGT</sequence>
<accession>A0AAV3NNF3</accession>
<gene>
    <name evidence="1" type="ORF">LIER_35063</name>
</gene>
<dbReference type="AlphaFoldDB" id="A0AAV3NNF3"/>